<evidence type="ECO:0000259" key="2">
    <source>
        <dbReference type="Pfam" id="PF14028"/>
    </source>
</evidence>
<sequence>MTGPVWESVHVFRHDDHDDLLLTQVAPLMAELVADGLVLGFFYLRYWDGGPHLRLRMRAPAARTGEVRARVTDRLGAHLRAHPSRHPMDPAGYERFAADFAAAESLSVYERHLLPPDTIRAVPYPPEHASFGHGPSLAAVERHFCASTAIALDTLRTPPSQRLSAAMTMTLATLLSLPTAPPGTPVPDRARMMMNGAPPAPSPTATSPTATSGTTSDTTSDTTSGTTSGTTSDAQQTKAAWARSRDELTAMAERLRTTDPATAPHVPVLAWLGSVRELRDRLTALQLQGAFSPAYPRPITHALNRCLHLHLNRLGTSLSQEARLRRMAALTVDSLR</sequence>
<feature type="region of interest" description="Disordered" evidence="1">
    <location>
        <begin position="176"/>
        <end position="244"/>
    </location>
</feature>
<dbReference type="InterPro" id="IPR023809">
    <property type="entry name" value="Thiopep_bacteriocin_synth_dom"/>
</dbReference>
<evidence type="ECO:0000256" key="1">
    <source>
        <dbReference type="SAM" id="MobiDB-lite"/>
    </source>
</evidence>
<organism evidence="3 4">
    <name type="scientific">Nonomuraea glycinis</name>
    <dbReference type="NCBI Taxonomy" id="2047744"/>
    <lineage>
        <taxon>Bacteria</taxon>
        <taxon>Bacillati</taxon>
        <taxon>Actinomycetota</taxon>
        <taxon>Actinomycetes</taxon>
        <taxon>Streptosporangiales</taxon>
        <taxon>Streptosporangiaceae</taxon>
        <taxon>Nonomuraea</taxon>
    </lineage>
</organism>
<keyword evidence="4" id="KW-1185">Reference proteome</keyword>
<reference evidence="3" key="1">
    <citation type="journal article" date="2014" name="Int. J. Syst. Evol. Microbiol.">
        <title>Complete genome sequence of Corynebacterium casei LMG S-19264T (=DSM 44701T), isolated from a smear-ripened cheese.</title>
        <authorList>
            <consortium name="US DOE Joint Genome Institute (JGI-PGF)"/>
            <person name="Walter F."/>
            <person name="Albersmeier A."/>
            <person name="Kalinowski J."/>
            <person name="Ruckert C."/>
        </authorList>
    </citation>
    <scope>NUCLEOTIDE SEQUENCE</scope>
    <source>
        <strain evidence="3">CGMCC 4.7430</strain>
    </source>
</reference>
<dbReference type="Proteomes" id="UP000660745">
    <property type="component" value="Unassembled WGS sequence"/>
</dbReference>
<proteinExistence type="predicted"/>
<dbReference type="Pfam" id="PF14028">
    <property type="entry name" value="Lant_dehydr_C"/>
    <property type="match status" value="1"/>
</dbReference>
<dbReference type="RefSeq" id="WP_189136903.1">
    <property type="nucleotide sequence ID" value="NZ_BMNK01000001.1"/>
</dbReference>
<dbReference type="AlphaFoldDB" id="A0A918E2E6"/>
<evidence type="ECO:0000313" key="3">
    <source>
        <dbReference type="EMBL" id="GGP01761.1"/>
    </source>
</evidence>
<feature type="compositionally biased region" description="Low complexity" evidence="1">
    <location>
        <begin position="203"/>
        <end position="234"/>
    </location>
</feature>
<reference evidence="3" key="2">
    <citation type="submission" date="2020-09" db="EMBL/GenBank/DDBJ databases">
        <authorList>
            <person name="Sun Q."/>
            <person name="Zhou Y."/>
        </authorList>
    </citation>
    <scope>NUCLEOTIDE SEQUENCE</scope>
    <source>
        <strain evidence="3">CGMCC 4.7430</strain>
    </source>
</reference>
<name>A0A918E2E6_9ACTN</name>
<evidence type="ECO:0000313" key="4">
    <source>
        <dbReference type="Proteomes" id="UP000660745"/>
    </source>
</evidence>
<feature type="domain" description="Thiopeptide-type bacteriocin biosynthesis" evidence="2">
    <location>
        <begin position="6"/>
        <end position="329"/>
    </location>
</feature>
<comment type="caution">
    <text evidence="3">The sequence shown here is derived from an EMBL/GenBank/DDBJ whole genome shotgun (WGS) entry which is preliminary data.</text>
</comment>
<accession>A0A918E2E6</accession>
<protein>
    <recommendedName>
        <fullName evidence="2">Thiopeptide-type bacteriocin biosynthesis domain-containing protein</fullName>
    </recommendedName>
</protein>
<gene>
    <name evidence="3" type="ORF">GCM10012278_06290</name>
</gene>
<dbReference type="EMBL" id="BMNK01000001">
    <property type="protein sequence ID" value="GGP01761.1"/>
    <property type="molecule type" value="Genomic_DNA"/>
</dbReference>